<dbReference type="InterPro" id="IPR036770">
    <property type="entry name" value="Ankyrin_rpt-contain_sf"/>
</dbReference>
<feature type="repeat" description="ANK" evidence="3">
    <location>
        <begin position="266"/>
        <end position="298"/>
    </location>
</feature>
<comment type="caution">
    <text evidence="5">The sequence shown here is derived from an EMBL/GenBank/DDBJ whole genome shotgun (WGS) entry which is preliminary data.</text>
</comment>
<dbReference type="PROSITE" id="PS50088">
    <property type="entry name" value="ANK_REPEAT"/>
    <property type="match status" value="3"/>
</dbReference>
<feature type="repeat" description="ANK" evidence="3">
    <location>
        <begin position="299"/>
        <end position="331"/>
    </location>
</feature>
<proteinExistence type="predicted"/>
<evidence type="ECO:0000313" key="5">
    <source>
        <dbReference type="EMBL" id="GJT68321.1"/>
    </source>
</evidence>
<reference evidence="5" key="2">
    <citation type="submission" date="2022-01" db="EMBL/GenBank/DDBJ databases">
        <authorList>
            <person name="Yamashiro T."/>
            <person name="Shiraishi A."/>
            <person name="Satake H."/>
            <person name="Nakayama K."/>
        </authorList>
    </citation>
    <scope>NUCLEOTIDE SEQUENCE</scope>
</reference>
<keyword evidence="2 3" id="KW-0040">ANK repeat</keyword>
<dbReference type="PANTHER" id="PTHR24126:SF40">
    <property type="entry name" value="ANKYRIN REPEAT FAMILY PROTEIN"/>
    <property type="match status" value="1"/>
</dbReference>
<dbReference type="PANTHER" id="PTHR24126">
    <property type="entry name" value="ANKYRIN REPEAT, PH AND SEC7 DOMAIN CONTAINING PROTEIN SECG-RELATED"/>
    <property type="match status" value="1"/>
</dbReference>
<organism evidence="5 6">
    <name type="scientific">Tanacetum coccineum</name>
    <dbReference type="NCBI Taxonomy" id="301880"/>
    <lineage>
        <taxon>Eukaryota</taxon>
        <taxon>Viridiplantae</taxon>
        <taxon>Streptophyta</taxon>
        <taxon>Embryophyta</taxon>
        <taxon>Tracheophyta</taxon>
        <taxon>Spermatophyta</taxon>
        <taxon>Magnoliopsida</taxon>
        <taxon>eudicotyledons</taxon>
        <taxon>Gunneridae</taxon>
        <taxon>Pentapetalae</taxon>
        <taxon>asterids</taxon>
        <taxon>campanulids</taxon>
        <taxon>Asterales</taxon>
        <taxon>Asteraceae</taxon>
        <taxon>Asteroideae</taxon>
        <taxon>Anthemideae</taxon>
        <taxon>Anthemidinae</taxon>
        <taxon>Tanacetum</taxon>
    </lineage>
</organism>
<feature type="repeat" description="ANK" evidence="3">
    <location>
        <begin position="381"/>
        <end position="403"/>
    </location>
</feature>
<accession>A0ABQ5FYE8</accession>
<dbReference type="Gene3D" id="1.25.40.20">
    <property type="entry name" value="Ankyrin repeat-containing domain"/>
    <property type="match status" value="3"/>
</dbReference>
<evidence type="ECO:0000313" key="6">
    <source>
        <dbReference type="Proteomes" id="UP001151760"/>
    </source>
</evidence>
<dbReference type="InterPro" id="IPR002110">
    <property type="entry name" value="Ankyrin_rpt"/>
</dbReference>
<dbReference type="PROSITE" id="PS50297">
    <property type="entry name" value="ANK_REP_REGION"/>
    <property type="match status" value="3"/>
</dbReference>
<keyword evidence="1" id="KW-0677">Repeat</keyword>
<dbReference type="Proteomes" id="UP001151760">
    <property type="component" value="Unassembled WGS sequence"/>
</dbReference>
<feature type="region of interest" description="Disordered" evidence="4">
    <location>
        <begin position="603"/>
        <end position="630"/>
    </location>
</feature>
<sequence>MVVRSGGGVVEWVATVLVAVVVGGGDGSGWRWWVVAVGGDGGDGWWCWWVAMVMMGGGGGGGDGWESTGDQWWYASPIDLAAANGHYDLVRELLHFDTNLLIKLTSLRRIRRLETVWDDDEKFNFVAKNRSKVAKKLLLAGEPRNSNGCNSLIRAGYGGWLLYTAASAGDLEFVKELLKRDPLLVFGEGEYGVTDILYAAARSGNLEVFEVLVDFSLWSKGEEIGSVFKMEMMNRVVHAGARGGSVEILKQFLEDCDDVLMYRDLQGSTLLHSACGRGQTEVVKYLIESYDIINSTDNQGNTSLHIAAYSGHLHIVKLLLSASPSLITSTNNYGDTFLHTTVAGFKTPGFRRVDHQIDLMKHLTSGKIVNIEDIVNTKNNDGRTPLHIAVIENIHSDLVELLMTVRYIDLNIRDVDGMTPLDLLRQRPKSMNSEILIKRLISAGGISNYNDYMTRTALVSHLKTHGIGGSPGTSFRVPDAEIIFYICTDKDKDKELMYSGELSQFSSPARSTHKESRTSTGRRLKLLFGWARKKEEFDDRDSLVSYHSRKGNLENGPVSIRERYLKSSLTNNKRVYGPSTLAKKNFSAGLAQGVLQVDSTSSQCSVSSWSSGSGDDYDEEEVRPSNAGTKNFMRSSTNPWVNEKPKFHRRQSSLSKVLMNQVFCFGAQGIAADEPVKRPNPRQTRIGSAV</sequence>
<keyword evidence="6" id="KW-1185">Reference proteome</keyword>
<gene>
    <name evidence="5" type="ORF">Tco_1019801</name>
</gene>
<evidence type="ECO:0000256" key="4">
    <source>
        <dbReference type="SAM" id="MobiDB-lite"/>
    </source>
</evidence>
<protein>
    <submittedName>
        <fullName evidence="5">Ankyrin repeat family protein</fullName>
    </submittedName>
</protein>
<name>A0ABQ5FYE8_9ASTR</name>
<dbReference type="SMART" id="SM00248">
    <property type="entry name" value="ANK"/>
    <property type="match status" value="9"/>
</dbReference>
<evidence type="ECO:0000256" key="1">
    <source>
        <dbReference type="ARBA" id="ARBA00022737"/>
    </source>
</evidence>
<feature type="compositionally biased region" description="Low complexity" evidence="4">
    <location>
        <begin position="603"/>
        <end position="613"/>
    </location>
</feature>
<evidence type="ECO:0000256" key="2">
    <source>
        <dbReference type="ARBA" id="ARBA00023043"/>
    </source>
</evidence>
<evidence type="ECO:0000256" key="3">
    <source>
        <dbReference type="PROSITE-ProRule" id="PRU00023"/>
    </source>
</evidence>
<dbReference type="Pfam" id="PF12796">
    <property type="entry name" value="Ank_2"/>
    <property type="match status" value="1"/>
</dbReference>
<dbReference type="Pfam" id="PF13857">
    <property type="entry name" value="Ank_5"/>
    <property type="match status" value="1"/>
</dbReference>
<dbReference type="EMBL" id="BQNB010017888">
    <property type="protein sequence ID" value="GJT68321.1"/>
    <property type="molecule type" value="Genomic_DNA"/>
</dbReference>
<dbReference type="SUPFAM" id="SSF48403">
    <property type="entry name" value="Ankyrin repeat"/>
    <property type="match status" value="1"/>
</dbReference>
<reference evidence="5" key="1">
    <citation type="journal article" date="2022" name="Int. J. Mol. Sci.">
        <title>Draft Genome of Tanacetum Coccineum: Genomic Comparison of Closely Related Tanacetum-Family Plants.</title>
        <authorList>
            <person name="Yamashiro T."/>
            <person name="Shiraishi A."/>
            <person name="Nakayama K."/>
            <person name="Satake H."/>
        </authorList>
    </citation>
    <scope>NUCLEOTIDE SEQUENCE</scope>
</reference>